<proteinExistence type="predicted"/>
<evidence type="ECO:0000313" key="1">
    <source>
        <dbReference type="EMBL" id="BFH74475.1"/>
    </source>
</evidence>
<dbReference type="EMBL" id="AP031322">
    <property type="protein sequence ID" value="BFH74475.1"/>
    <property type="molecule type" value="Genomic_DNA"/>
</dbReference>
<accession>A0AAT9GU63</accession>
<dbReference type="GeneID" id="92355377"/>
<protein>
    <recommendedName>
        <fullName evidence="2">DUF4352 domain-containing protein</fullName>
    </recommendedName>
</protein>
<dbReference type="KEGG" id="sjv:SJAV_24190"/>
<gene>
    <name evidence="1" type="ORF">SJAV_24190</name>
</gene>
<name>A0AAT9GU63_9CREN</name>
<sequence>MPIGSIAVFDEGSFKGTIEYDTMAEGIKLTSTSREMEYNFSIEQQPTKVYVILNIERKKGLEPKWRLWLNEFSLTKEFRPNIEVDSGTTIISSIIYDITPIVRQGKNIFSIIYKGLESITVDSVGHIIFYPAEEFETKYELYAGALLLKPKEKYEFSCSGECYIIAKNPSKETKLEIGNNVINGDNEIVDLKIEKEGKINVYFDAIDNFKSFGRIYSLYSFKYKVPNINIEVEGLQRDGYVEIKLINKSEVGLDKILANLFLNSLSINFKVFNDVKVGQVIEYKVPISNQKGNVSLRVVGVKAGYRKIFDKSFSNV</sequence>
<dbReference type="RefSeq" id="WP_369609982.1">
    <property type="nucleotide sequence ID" value="NZ_AP031322.1"/>
</dbReference>
<organism evidence="1">
    <name type="scientific">Sulfurisphaera javensis</name>
    <dbReference type="NCBI Taxonomy" id="2049879"/>
    <lineage>
        <taxon>Archaea</taxon>
        <taxon>Thermoproteota</taxon>
        <taxon>Thermoprotei</taxon>
        <taxon>Sulfolobales</taxon>
        <taxon>Sulfolobaceae</taxon>
        <taxon>Sulfurisphaera</taxon>
    </lineage>
</organism>
<dbReference type="AlphaFoldDB" id="A0AAT9GU63"/>
<evidence type="ECO:0008006" key="2">
    <source>
        <dbReference type="Google" id="ProtNLM"/>
    </source>
</evidence>
<reference evidence="1" key="1">
    <citation type="submission" date="2024-03" db="EMBL/GenBank/DDBJ databases">
        <title>Complete genome sequence of Sulfurisphaera javensis strain KD-1.</title>
        <authorList>
            <person name="Sakai H."/>
            <person name="Nur N."/>
            <person name="Suwanto A."/>
            <person name="Kurosawa N."/>
        </authorList>
    </citation>
    <scope>NUCLEOTIDE SEQUENCE</scope>
    <source>
        <strain evidence="1">KD-1</strain>
    </source>
</reference>